<gene>
    <name evidence="16" type="ORF">IBL28_19605</name>
</gene>
<dbReference type="PROSITE" id="PS52016">
    <property type="entry name" value="TONB_DEPENDENT_REC_3"/>
    <property type="match status" value="1"/>
</dbReference>
<dbReference type="Pfam" id="PF00593">
    <property type="entry name" value="TonB_dep_Rec_b-barrel"/>
    <property type="match status" value="1"/>
</dbReference>
<dbReference type="SUPFAM" id="SSF56935">
    <property type="entry name" value="Porins"/>
    <property type="match status" value="1"/>
</dbReference>
<keyword evidence="16" id="KW-0675">Receptor</keyword>
<evidence type="ECO:0000256" key="2">
    <source>
        <dbReference type="ARBA" id="ARBA00022448"/>
    </source>
</evidence>
<keyword evidence="7" id="KW-0408">Iron</keyword>
<comment type="similarity">
    <text evidence="12 13">Belongs to the TonB-dependent receptor family.</text>
</comment>
<dbReference type="PANTHER" id="PTHR32552">
    <property type="entry name" value="FERRICHROME IRON RECEPTOR-RELATED"/>
    <property type="match status" value="1"/>
</dbReference>
<keyword evidence="3 12" id="KW-1134">Transmembrane beta strand</keyword>
<keyword evidence="10 12" id="KW-0472">Membrane</keyword>
<evidence type="ECO:0000256" key="5">
    <source>
        <dbReference type="ARBA" id="ARBA00022692"/>
    </source>
</evidence>
<evidence type="ECO:0000259" key="14">
    <source>
        <dbReference type="Pfam" id="PF00593"/>
    </source>
</evidence>
<feature type="domain" description="TonB-dependent receptor plug" evidence="15">
    <location>
        <begin position="59"/>
        <end position="156"/>
    </location>
</feature>
<dbReference type="AlphaFoldDB" id="A0A926JVD9"/>
<accession>A0A926JVD9</accession>
<evidence type="ECO:0000256" key="9">
    <source>
        <dbReference type="ARBA" id="ARBA00023077"/>
    </source>
</evidence>
<dbReference type="Gene3D" id="2.40.170.20">
    <property type="entry name" value="TonB-dependent receptor, beta-barrel domain"/>
    <property type="match status" value="1"/>
</dbReference>
<evidence type="ECO:0000256" key="13">
    <source>
        <dbReference type="RuleBase" id="RU003357"/>
    </source>
</evidence>
<dbReference type="Proteomes" id="UP000653730">
    <property type="component" value="Unassembled WGS sequence"/>
</dbReference>
<comment type="caution">
    <text evidence="16">The sequence shown here is derived from an EMBL/GenBank/DDBJ whole genome shotgun (WGS) entry which is preliminary data.</text>
</comment>
<proteinExistence type="inferred from homology"/>
<dbReference type="GO" id="GO:0009279">
    <property type="term" value="C:cell outer membrane"/>
    <property type="evidence" value="ECO:0007669"/>
    <property type="project" value="UniProtKB-SubCell"/>
</dbReference>
<dbReference type="Pfam" id="PF07715">
    <property type="entry name" value="Plug"/>
    <property type="match status" value="1"/>
</dbReference>
<dbReference type="InterPro" id="IPR012910">
    <property type="entry name" value="Plug_dom"/>
</dbReference>
<evidence type="ECO:0000256" key="7">
    <source>
        <dbReference type="ARBA" id="ARBA00023004"/>
    </source>
</evidence>
<keyword evidence="2 12" id="KW-0813">Transport</keyword>
<evidence type="ECO:0000256" key="8">
    <source>
        <dbReference type="ARBA" id="ARBA00023065"/>
    </source>
</evidence>
<evidence type="ECO:0000313" key="16">
    <source>
        <dbReference type="EMBL" id="MBC9798185.1"/>
    </source>
</evidence>
<evidence type="ECO:0000256" key="6">
    <source>
        <dbReference type="ARBA" id="ARBA00022729"/>
    </source>
</evidence>
<name>A0A926JVD9_9FLAO</name>
<organism evidence="16 17">
    <name type="scientific">Sinomicrobium weinanense</name>
    <dbReference type="NCBI Taxonomy" id="2842200"/>
    <lineage>
        <taxon>Bacteria</taxon>
        <taxon>Pseudomonadati</taxon>
        <taxon>Bacteroidota</taxon>
        <taxon>Flavobacteriia</taxon>
        <taxon>Flavobacteriales</taxon>
        <taxon>Flavobacteriaceae</taxon>
        <taxon>Sinomicrobium</taxon>
    </lineage>
</organism>
<evidence type="ECO:0000256" key="11">
    <source>
        <dbReference type="ARBA" id="ARBA00023237"/>
    </source>
</evidence>
<dbReference type="InterPro" id="IPR000531">
    <property type="entry name" value="Beta-barrel_TonB"/>
</dbReference>
<evidence type="ECO:0000313" key="17">
    <source>
        <dbReference type="Proteomes" id="UP000653730"/>
    </source>
</evidence>
<keyword evidence="9 13" id="KW-0798">TonB box</keyword>
<reference evidence="16 17" key="1">
    <citation type="submission" date="2020-09" db="EMBL/GenBank/DDBJ databases">
        <title>Sinomicrobium weinanense sp. nov., a halophilic bacteria isolated from saline-alkali soil.</title>
        <authorList>
            <person name="Wu P."/>
            <person name="Ren H."/>
            <person name="Mei Y."/>
            <person name="Liang Y."/>
            <person name="Chen Z."/>
        </authorList>
    </citation>
    <scope>NUCLEOTIDE SEQUENCE [LARGE SCALE GENOMIC DNA]</scope>
    <source>
        <strain evidence="16 17">FJxs</strain>
    </source>
</reference>
<keyword evidence="4" id="KW-0410">Iron transport</keyword>
<comment type="subcellular location">
    <subcellularLocation>
        <location evidence="1 12">Cell outer membrane</location>
        <topology evidence="1 12">Multi-pass membrane protein</topology>
    </subcellularLocation>
</comment>
<protein>
    <submittedName>
        <fullName evidence="16">TonB-dependent receptor</fullName>
    </submittedName>
</protein>
<keyword evidence="6" id="KW-0732">Signal</keyword>
<feature type="domain" description="TonB-dependent receptor-like beta-barrel" evidence="14">
    <location>
        <begin position="230"/>
        <end position="651"/>
    </location>
</feature>
<dbReference type="EMBL" id="JACVDC010000094">
    <property type="protein sequence ID" value="MBC9798185.1"/>
    <property type="molecule type" value="Genomic_DNA"/>
</dbReference>
<evidence type="ECO:0000259" key="15">
    <source>
        <dbReference type="Pfam" id="PF07715"/>
    </source>
</evidence>
<dbReference type="InterPro" id="IPR036942">
    <property type="entry name" value="Beta-barrel_TonB_sf"/>
</dbReference>
<evidence type="ECO:0000256" key="1">
    <source>
        <dbReference type="ARBA" id="ARBA00004571"/>
    </source>
</evidence>
<evidence type="ECO:0000256" key="10">
    <source>
        <dbReference type="ARBA" id="ARBA00023136"/>
    </source>
</evidence>
<evidence type="ECO:0000256" key="3">
    <source>
        <dbReference type="ARBA" id="ARBA00022452"/>
    </source>
</evidence>
<keyword evidence="11 12" id="KW-0998">Cell outer membrane</keyword>
<dbReference type="InterPro" id="IPR039426">
    <property type="entry name" value="TonB-dep_rcpt-like"/>
</dbReference>
<evidence type="ECO:0000256" key="12">
    <source>
        <dbReference type="PROSITE-ProRule" id="PRU01360"/>
    </source>
</evidence>
<keyword evidence="8" id="KW-0406">Ion transport</keyword>
<sequence length="693" mass="77307">MLISRYMTIYRFFLPFLVLPAFFYAQDQKKDSITSLSEVILIEKGIEKKAVGITPSGTIGIKEMERYSPLDIASSINQISGVYLLSGALNTNRITIRGVGARTPYGTDKLRLYFNNIPVTNGAGFSTIEAYDMENLGAIEVIKGPKGSSFGTNLGGALILRTRAPEAGKTSFTNSSTFGSYKMFKNNLAFRHSENGFNINLSYNHLKTEGYRQNNQFERDGLLLTSSVKLGNNDRMDFLFNYIDYTAQIPSSLNQTDFEENPTHADANWLAARGYEANKYTLAGVTYSHQFKGSLQNSTSVFYTYLDHYEPRPFNILDEFTHGFGLRSVFRGNLFSGNFTLGGEAYRDEYHWGTFENLYEDNNGNGSLQGNRLSDNQEFRRQLNIFATFEVPLTGNLSAQVGLNLNKTTYNFKDLFTIGEDNKSARRSFKPILLPSMKLRYRWQNGSLFASVDRGFSNPGLEETLTPDGVVNPDISQEKGMNYELGGKFLLFDGAMQVNATVYLMHIKDLLVAQRVGEDQYIGRNAGKTRHKGLELEARYAVPVSGSLSLTPFFAYTLSDHSFVDFVDGENDYSGNPLTGVPRHRLSSGLDFAYGNDVALNISHQFVDDIPLTDANTQSSKAYNIFTTSARYSLPLIGPVKLRLNAGINNVLNTNYAASVLINAVGFGGSQPRYFYPGNGRNYFGRIGLSYVF</sequence>
<dbReference type="Gene3D" id="2.170.130.10">
    <property type="entry name" value="TonB-dependent receptor, plug domain"/>
    <property type="match status" value="1"/>
</dbReference>
<dbReference type="PANTHER" id="PTHR32552:SF68">
    <property type="entry name" value="FERRICHROME OUTER MEMBRANE TRANSPORTER_PHAGE RECEPTOR"/>
    <property type="match status" value="1"/>
</dbReference>
<keyword evidence="5 12" id="KW-0812">Transmembrane</keyword>
<dbReference type="GO" id="GO:0015344">
    <property type="term" value="F:siderophore uptake transmembrane transporter activity"/>
    <property type="evidence" value="ECO:0007669"/>
    <property type="project" value="TreeGrafter"/>
</dbReference>
<evidence type="ECO:0000256" key="4">
    <source>
        <dbReference type="ARBA" id="ARBA00022496"/>
    </source>
</evidence>
<keyword evidence="17" id="KW-1185">Reference proteome</keyword>
<dbReference type="InterPro" id="IPR037066">
    <property type="entry name" value="Plug_dom_sf"/>
</dbReference>